<dbReference type="InterPro" id="IPR044730">
    <property type="entry name" value="RNase_H-like_dom_plant"/>
</dbReference>
<feature type="domain" description="Reverse transcriptase zinc-binding" evidence="3">
    <location>
        <begin position="198"/>
        <end position="266"/>
    </location>
</feature>
<accession>A0ABQ7N2T5</accession>
<evidence type="ECO:0000313" key="5">
    <source>
        <dbReference type="Proteomes" id="UP000823674"/>
    </source>
</evidence>
<evidence type="ECO:0008006" key="6">
    <source>
        <dbReference type="Google" id="ProtNLM"/>
    </source>
</evidence>
<gene>
    <name evidence="4" type="primary">A03g503990.1_BraROA</name>
    <name evidence="4" type="ORF">IGI04_011336</name>
</gene>
<feature type="compositionally biased region" description="Low complexity" evidence="1">
    <location>
        <begin position="86"/>
        <end position="95"/>
    </location>
</feature>
<dbReference type="InterPro" id="IPR052929">
    <property type="entry name" value="RNase_H-like_EbsB-rel"/>
</dbReference>
<name>A0ABQ7N2T5_BRACM</name>
<dbReference type="PANTHER" id="PTHR47074:SF53">
    <property type="entry name" value="REVERSE TRANSCRIPTASE-LIKE PROTEIN"/>
    <property type="match status" value="1"/>
</dbReference>
<evidence type="ECO:0000313" key="4">
    <source>
        <dbReference type="EMBL" id="KAG5405217.1"/>
    </source>
</evidence>
<feature type="region of interest" description="Disordered" evidence="1">
    <location>
        <begin position="75"/>
        <end position="128"/>
    </location>
</feature>
<dbReference type="InterPro" id="IPR026960">
    <property type="entry name" value="RVT-Znf"/>
</dbReference>
<dbReference type="InterPro" id="IPR002156">
    <property type="entry name" value="RNaseH_domain"/>
</dbReference>
<dbReference type="PANTHER" id="PTHR47074">
    <property type="entry name" value="BNAC02G40300D PROTEIN"/>
    <property type="match status" value="1"/>
</dbReference>
<feature type="domain" description="RNase H type-1" evidence="2">
    <location>
        <begin position="382"/>
        <end position="496"/>
    </location>
</feature>
<dbReference type="Proteomes" id="UP000823674">
    <property type="component" value="Chromosome A03"/>
</dbReference>
<evidence type="ECO:0000256" key="1">
    <source>
        <dbReference type="SAM" id="MobiDB-lite"/>
    </source>
</evidence>
<dbReference type="EMBL" id="JADBGQ010000003">
    <property type="protein sequence ID" value="KAG5405217.1"/>
    <property type="molecule type" value="Genomic_DNA"/>
</dbReference>
<reference evidence="4 5" key="1">
    <citation type="submission" date="2021-03" db="EMBL/GenBank/DDBJ databases">
        <authorList>
            <person name="King G.J."/>
            <person name="Bancroft I."/>
            <person name="Baten A."/>
            <person name="Bloomfield J."/>
            <person name="Borpatragohain P."/>
            <person name="He Z."/>
            <person name="Irish N."/>
            <person name="Irwin J."/>
            <person name="Liu K."/>
            <person name="Mauleon R.P."/>
            <person name="Moore J."/>
            <person name="Morris R."/>
            <person name="Ostergaard L."/>
            <person name="Wang B."/>
            <person name="Wells R."/>
        </authorList>
    </citation>
    <scope>NUCLEOTIDE SEQUENCE [LARGE SCALE GENOMIC DNA]</scope>
    <source>
        <strain evidence="4">R-o-18</strain>
        <tissue evidence="4">Leaf</tissue>
    </source>
</reference>
<dbReference type="Pfam" id="PF13966">
    <property type="entry name" value="zf-RVT"/>
    <property type="match status" value="1"/>
</dbReference>
<proteinExistence type="predicted"/>
<comment type="caution">
    <text evidence="4">The sequence shown here is derived from an EMBL/GenBank/DDBJ whole genome shotgun (WGS) entry which is preliminary data.</text>
</comment>
<sequence length="533" mass="60262">MALLYISHADETERKARILRVQQGIDESKMEASIRMTKITTVLDKGKGHVFSYKEPSEDDLFCADKRHRSKARLHINEKEDDDTESSASHFSASSEPVFSTGFRLGPSSEGRVSGTQGMSKSSRRRPSSWNVHRVRQLFEEEDVAIVLNTPFNLRVSDAVVWGFSRNGSYDSKSGYRLLECIQEMESPVTQALPPLEKKLWSDLWKTKTSPKLRHFLWRVLSGALAVKERLRSRGMNLDTTCPLCGHHQETICHVLFTCDVAKDTWARAKVPLPPAGFSSNSVLLNLYHLFSISKKQSMGQTERLRFPWVLWHLWKARNSFCFEQKRVSAENVLSKAIEEASIWFKLAQADLEEKKSQGEDQSEQVWRKPPMGFVKCNVGCSWSDSSIHSGASWIIRDFRGQPMEHSRRSFIGMKSIIEADLETICWAANDLQTLHWNKVIIEISSPQALEALNNPAKFPGLANLIERTRQALHRFHNCSILVVNSVVNVVAGKIAVSVTNDGRFSSYIARGGPRWLSDIICAEAANSPFSLP</sequence>
<dbReference type="CDD" id="cd06222">
    <property type="entry name" value="RNase_H_like"/>
    <property type="match status" value="1"/>
</dbReference>
<evidence type="ECO:0000259" key="3">
    <source>
        <dbReference type="Pfam" id="PF13966"/>
    </source>
</evidence>
<dbReference type="Pfam" id="PF13456">
    <property type="entry name" value="RVT_3"/>
    <property type="match status" value="1"/>
</dbReference>
<evidence type="ECO:0000259" key="2">
    <source>
        <dbReference type="Pfam" id="PF13456"/>
    </source>
</evidence>
<keyword evidence="5" id="KW-1185">Reference proteome</keyword>
<organism evidence="4 5">
    <name type="scientific">Brassica rapa subsp. trilocularis</name>
    <dbReference type="NCBI Taxonomy" id="1813537"/>
    <lineage>
        <taxon>Eukaryota</taxon>
        <taxon>Viridiplantae</taxon>
        <taxon>Streptophyta</taxon>
        <taxon>Embryophyta</taxon>
        <taxon>Tracheophyta</taxon>
        <taxon>Spermatophyta</taxon>
        <taxon>Magnoliopsida</taxon>
        <taxon>eudicotyledons</taxon>
        <taxon>Gunneridae</taxon>
        <taxon>Pentapetalae</taxon>
        <taxon>rosids</taxon>
        <taxon>malvids</taxon>
        <taxon>Brassicales</taxon>
        <taxon>Brassicaceae</taxon>
        <taxon>Brassiceae</taxon>
        <taxon>Brassica</taxon>
    </lineage>
</organism>
<protein>
    <recommendedName>
        <fullName evidence="6">Reverse transcriptase zinc-binding domain-containing protein</fullName>
    </recommendedName>
</protein>